<proteinExistence type="predicted"/>
<accession>A0A371CE23</accession>
<dbReference type="EMBL" id="KZ857325">
    <property type="protein sequence ID" value="RDW28536.1"/>
    <property type="molecule type" value="Genomic_DNA"/>
</dbReference>
<reference evidence="1 2" key="1">
    <citation type="submission" date="2018-07" db="EMBL/GenBank/DDBJ databases">
        <title>Draft Genome Assemblies for Five Robust Yarrowia lipolytica Strains Exhibiting High Lipid Production and Pentose Sugar Utilization and Sugar Alcohol Secretion from Undetoxified Lignocellulosic Biomass Hydrolysates.</title>
        <authorList>
            <consortium name="DOE Joint Genome Institute"/>
            <person name="Walker C."/>
            <person name="Ryu S."/>
            <person name="Na H."/>
            <person name="Zane M."/>
            <person name="LaButti K."/>
            <person name="Lipzen A."/>
            <person name="Haridas S."/>
            <person name="Barry K."/>
            <person name="Grigoriev I.V."/>
            <person name="Quarterman J."/>
            <person name="Slininger P."/>
            <person name="Dien B."/>
            <person name="Trinh C.T."/>
        </authorList>
    </citation>
    <scope>NUCLEOTIDE SEQUENCE [LARGE SCALE GENOMIC DNA]</scope>
    <source>
        <strain evidence="1 2">YB392</strain>
    </source>
</reference>
<dbReference type="Proteomes" id="UP000256601">
    <property type="component" value="Unassembled WGS sequence"/>
</dbReference>
<organism evidence="1 2">
    <name type="scientific">Yarrowia lipolytica</name>
    <name type="common">Candida lipolytica</name>
    <dbReference type="NCBI Taxonomy" id="4952"/>
    <lineage>
        <taxon>Eukaryota</taxon>
        <taxon>Fungi</taxon>
        <taxon>Dikarya</taxon>
        <taxon>Ascomycota</taxon>
        <taxon>Saccharomycotina</taxon>
        <taxon>Dipodascomycetes</taxon>
        <taxon>Dipodascales</taxon>
        <taxon>Dipodascales incertae sedis</taxon>
        <taxon>Yarrowia</taxon>
    </lineage>
</organism>
<protein>
    <recommendedName>
        <fullName evidence="3">F-box domain-containing protein</fullName>
    </recommendedName>
</protein>
<evidence type="ECO:0000313" key="1">
    <source>
        <dbReference type="EMBL" id="RDW28536.1"/>
    </source>
</evidence>
<dbReference type="VEuPathDB" id="FungiDB:YALI1_F11417g"/>
<sequence length="350" mass="40766">MLTLALVLDEIVQHLRPLDIRRLSHTNNELRGAIQAKVKRRIAAEYPWISLDDWYAVIPYLSLEDEPLPGEAEATNGHNHKQQLTHQISAAFTRPLRPDSASKQPRKYTCYHFKDDSTVVVQHVMDWHEWQFELPLSSLGMEQKEVYDMHFSAHNETLHAYVTQKERILLLKHTARPDTQPVDHVLIIPTPSPGPKYDCILRIYQGHVFYIERVFVGFNERLDLEAIERGDLNLLETTLYSVDVESRAIHQLCSTKLPEEVFTIHTRSFRNPDAPIVLSNRMLYLCDPDRSYLLVFNLLLKSVRLLLLPQHRTYSRNVYIEKGRYLHFVSPSGGVALDLQENEIRDVHYE</sequence>
<gene>
    <name evidence="1" type="ORF">B0I71DRAFT_162487</name>
</gene>
<dbReference type="VEuPathDB" id="FungiDB:YALI0_F08085g"/>
<name>A0A371CE23_YARLL</name>
<evidence type="ECO:0000313" key="2">
    <source>
        <dbReference type="Proteomes" id="UP000256601"/>
    </source>
</evidence>
<evidence type="ECO:0008006" key="3">
    <source>
        <dbReference type="Google" id="ProtNLM"/>
    </source>
</evidence>
<dbReference type="AlphaFoldDB" id="A0A371CE23"/>